<dbReference type="InterPro" id="IPR018954">
    <property type="entry name" value="Betagal_dom2"/>
</dbReference>
<evidence type="ECO:0000256" key="1">
    <source>
        <dbReference type="ARBA" id="ARBA00001412"/>
    </source>
</evidence>
<dbReference type="InterPro" id="IPR008979">
    <property type="entry name" value="Galactose-bd-like_sf"/>
</dbReference>
<dbReference type="SUPFAM" id="SSF117100">
    <property type="entry name" value="Beta-galactosidase LacA, domain 3"/>
    <property type="match status" value="1"/>
</dbReference>
<feature type="region of interest" description="Disordered" evidence="9">
    <location>
        <begin position="1053"/>
        <end position="1089"/>
    </location>
</feature>
<feature type="domain" description="Beta-galactosidase" evidence="10">
    <location>
        <begin position="389"/>
        <end position="552"/>
    </location>
</feature>
<dbReference type="PANTHER" id="PTHR23421">
    <property type="entry name" value="BETA-GALACTOSIDASE RELATED"/>
    <property type="match status" value="1"/>
</dbReference>
<dbReference type="InterPro" id="IPR036833">
    <property type="entry name" value="BetaGal_dom3_sf"/>
</dbReference>
<evidence type="ECO:0000313" key="11">
    <source>
        <dbReference type="EMBL" id="TRY19690.1"/>
    </source>
</evidence>
<dbReference type="InterPro" id="IPR031330">
    <property type="entry name" value="Gly_Hdrlase_35_cat"/>
</dbReference>
<dbReference type="SUPFAM" id="SSF51445">
    <property type="entry name" value="(Trans)glycosidases"/>
    <property type="match status" value="1"/>
</dbReference>
<dbReference type="InterPro" id="IPR025300">
    <property type="entry name" value="BetaGal_jelly_roll_dom"/>
</dbReference>
<keyword evidence="12" id="KW-1185">Reference proteome</keyword>
<dbReference type="Pfam" id="PF01301">
    <property type="entry name" value="Glyco_hydro_35"/>
    <property type="match status" value="1"/>
</dbReference>
<evidence type="ECO:0000256" key="9">
    <source>
        <dbReference type="SAM" id="MobiDB-lite"/>
    </source>
</evidence>
<evidence type="ECO:0000256" key="4">
    <source>
        <dbReference type="ARBA" id="ARBA00022729"/>
    </source>
</evidence>
<comment type="similarity">
    <text evidence="2 8">Belongs to the glycosyl hydrolase 35 family.</text>
</comment>
<keyword evidence="6" id="KW-0325">Glycoprotein</keyword>
<gene>
    <name evidence="11" type="ORF">FOJ82_02045</name>
</gene>
<evidence type="ECO:0000256" key="3">
    <source>
        <dbReference type="ARBA" id="ARBA00012756"/>
    </source>
</evidence>
<dbReference type="Pfam" id="PF10435">
    <property type="entry name" value="BetaGal_dom2"/>
    <property type="match status" value="1"/>
</dbReference>
<evidence type="ECO:0000256" key="8">
    <source>
        <dbReference type="RuleBase" id="RU003679"/>
    </source>
</evidence>
<name>A0A553K4Q5_9ACTN</name>
<dbReference type="SMART" id="SM01029">
    <property type="entry name" value="BetaGal_dom2"/>
    <property type="match status" value="1"/>
</dbReference>
<evidence type="ECO:0000259" key="10">
    <source>
        <dbReference type="SMART" id="SM01029"/>
    </source>
</evidence>
<evidence type="ECO:0000256" key="2">
    <source>
        <dbReference type="ARBA" id="ARBA00009809"/>
    </source>
</evidence>
<dbReference type="EC" id="3.2.1.23" evidence="3"/>
<accession>A0A553K4Q5</accession>
<organism evidence="11 12">
    <name type="scientific">Tessaracoccus rhinocerotis</name>
    <dbReference type="NCBI Taxonomy" id="1689449"/>
    <lineage>
        <taxon>Bacteria</taxon>
        <taxon>Bacillati</taxon>
        <taxon>Actinomycetota</taxon>
        <taxon>Actinomycetes</taxon>
        <taxon>Propionibacteriales</taxon>
        <taxon>Propionibacteriaceae</taxon>
        <taxon>Tessaracoccus</taxon>
    </lineage>
</organism>
<dbReference type="InterPro" id="IPR001944">
    <property type="entry name" value="Glycoside_Hdrlase_35"/>
</dbReference>
<dbReference type="Proteomes" id="UP000317638">
    <property type="component" value="Unassembled WGS sequence"/>
</dbReference>
<dbReference type="Pfam" id="PF13363">
    <property type="entry name" value="BetaGal_dom3"/>
    <property type="match status" value="1"/>
</dbReference>
<keyword evidence="4" id="KW-0732">Signal</keyword>
<protein>
    <recommendedName>
        <fullName evidence="3">beta-galactosidase</fullName>
        <ecNumber evidence="3">3.2.1.23</ecNumber>
    </recommendedName>
</protein>
<sequence>MGNFGNGVTAFNYYMIIGGTNWGYSGAPASGFTSYDYGAALDEDRTITPKLATQKELGYFQDALPELLTMDPVEAPAVQEHNGAAVKVYQRQAIEALDDSVTGNGARYLGARLADSNNTTETSFTIPLVLDEGEASQGQQFSADDRATSLTFAGDWEQVDDVSAYEGTLTRSGNAGDSVTFTFNGTGLEVIAPQGSDYGMATISLDGGATQEFTSWYYTDQNAPTQSVVHTVSGLAPGQHTVTITVAGEAAPESTSGGTTVAIDALNVLGGSSDGGILINDDADFITYSDGHWTYATGQAWTAGDINGDETFSNLAGASFEFEFEGVGFQLIAAHSSNHGPGRVFINDVEVGLTEEEVTNNAVPQQVIFEAMDLEPGTHTVRVERTGDFFPGAEDPRGAFLSIDAVKVYPTAPVVEEPEVPTDAISWPRIPQQEGTKLHLHGRDAIALAADFNIGDQGVYYTTSQLFAEPILTADGLLQTLVGHPGDPGETVLAVGSAHTVDAPQGVTTTYDGEKGQLRLNYSHGAPVDVTITDAGQTTVLRLMDRDHAADVWQIEGKSAAGTGNDSVIVDGAYLARTVSFEGTTAHITGSMAADGELSVTLPAGITSWTWNGATLSGVAPGPETVAEPELDWVMATENPESAIDYDDSEWTLANATDPLNRWQGPGSSGVVLDSNRYGFFEGSVWYRASYKAATSNPTLTFRGNGGSGVPGHGKNPAFLQVWVNGVYAGARSASGGTVTVPAPAGTVTAGEDVVVAVVVHNLGHNLDWGDDGLSRQNRGLYEANLAASGAVSWKIHGAQYTEADEADPVRGLYNRGGLYGERAGWYLPGYPTSDWASASTFEADAPGVAWYRTSATLDVPEGQDTVWRLDIESSRFDAGRTDGSQVNMYVNGWMVGTYIGDIGPQNSFTIPAGFLNSHGENEIAVSVAAKAAGMGPQDIRLVQVHSTTGAPADFDATEAPEFTELSATVSVNATEVSEGDVVTATGAADELPVIAEGADVELRYLWTAPGGEPVVGEASRALVGAGTHTVRAVLVDVVSGQTLATSGPVEVLVGDGSTAEPTGEPNEEPTGRPTQAPTKVPGPRPTATVTAEPVNLYTTPGFHLVNGRSWYTECEPYSITKRCTTEIWATQVAFTDGRFVKSTGWVFNNLTYLPSPRAVWADNPLGNTGAWTAEDGRKWHTECDTAVTGKNGCRSYTLTSFVKSTQNADGTWSYAVVRDFVFNNMVLFS</sequence>
<comment type="caution">
    <text evidence="11">The sequence shown here is derived from an EMBL/GenBank/DDBJ whole genome shotgun (WGS) entry which is preliminary data.</text>
</comment>
<dbReference type="OrthoDB" id="3713590at2"/>
<evidence type="ECO:0000256" key="6">
    <source>
        <dbReference type="ARBA" id="ARBA00023180"/>
    </source>
</evidence>
<evidence type="ECO:0000256" key="7">
    <source>
        <dbReference type="ARBA" id="ARBA00023295"/>
    </source>
</evidence>
<dbReference type="PRINTS" id="PR00742">
    <property type="entry name" value="GLHYDRLASE35"/>
</dbReference>
<proteinExistence type="inferred from homology"/>
<dbReference type="SUPFAM" id="SSF49785">
    <property type="entry name" value="Galactose-binding domain-like"/>
    <property type="match status" value="2"/>
</dbReference>
<dbReference type="GO" id="GO:0004565">
    <property type="term" value="F:beta-galactosidase activity"/>
    <property type="evidence" value="ECO:0007669"/>
    <property type="project" value="UniProtKB-EC"/>
</dbReference>
<dbReference type="AlphaFoldDB" id="A0A553K4Q5"/>
<dbReference type="Pfam" id="PF13364">
    <property type="entry name" value="BetaGal_ABD2"/>
    <property type="match status" value="2"/>
</dbReference>
<dbReference type="InterPro" id="IPR037110">
    <property type="entry name" value="Betagal_dom2_sf"/>
</dbReference>
<dbReference type="Gene3D" id="3.20.20.80">
    <property type="entry name" value="Glycosidases"/>
    <property type="match status" value="1"/>
</dbReference>
<dbReference type="EMBL" id="VKKG01000001">
    <property type="protein sequence ID" value="TRY19690.1"/>
    <property type="molecule type" value="Genomic_DNA"/>
</dbReference>
<dbReference type="InterPro" id="IPR017853">
    <property type="entry name" value="GH"/>
</dbReference>
<dbReference type="Gene3D" id="2.60.120.260">
    <property type="entry name" value="Galactose-binding domain-like"/>
    <property type="match status" value="4"/>
</dbReference>
<dbReference type="SUPFAM" id="SSF51011">
    <property type="entry name" value="Glycosyl hydrolase domain"/>
    <property type="match status" value="1"/>
</dbReference>
<comment type="catalytic activity">
    <reaction evidence="1">
        <text>Hydrolysis of terminal non-reducing beta-D-galactose residues in beta-D-galactosides.</text>
        <dbReference type="EC" id="3.2.1.23"/>
    </reaction>
</comment>
<dbReference type="Gene3D" id="2.60.390.10">
    <property type="entry name" value="Beta-galactosidase, domain 3"/>
    <property type="match status" value="1"/>
</dbReference>
<reference evidence="11 12" key="1">
    <citation type="submission" date="2019-07" db="EMBL/GenBank/DDBJ databases">
        <authorList>
            <person name="Zhou L.-Y."/>
        </authorList>
    </citation>
    <scope>NUCLEOTIDE SEQUENCE [LARGE SCALE GENOMIC DNA]</scope>
    <source>
        <strain evidence="11 12">YIM 101269</strain>
    </source>
</reference>
<keyword evidence="5" id="KW-0378">Hydrolase</keyword>
<keyword evidence="7" id="KW-0326">Glycosidase</keyword>
<dbReference type="Gene3D" id="2.102.20.10">
    <property type="entry name" value="Beta-galactosidase, domain 2"/>
    <property type="match status" value="1"/>
</dbReference>
<dbReference type="InterPro" id="IPR025972">
    <property type="entry name" value="BetaGal_dom3"/>
</dbReference>
<evidence type="ECO:0000313" key="12">
    <source>
        <dbReference type="Proteomes" id="UP000317638"/>
    </source>
</evidence>
<dbReference type="GO" id="GO:0005975">
    <property type="term" value="P:carbohydrate metabolic process"/>
    <property type="evidence" value="ECO:0007669"/>
    <property type="project" value="InterPro"/>
</dbReference>
<dbReference type="RefSeq" id="WP_143936777.1">
    <property type="nucleotide sequence ID" value="NZ_VKKG01000001.1"/>
</dbReference>
<evidence type="ECO:0000256" key="5">
    <source>
        <dbReference type="ARBA" id="ARBA00022801"/>
    </source>
</evidence>